<dbReference type="Gene3D" id="1.10.260.40">
    <property type="entry name" value="lambda repressor-like DNA-binding domains"/>
    <property type="match status" value="1"/>
</dbReference>
<name>A0A6B4JI46_CLOBO</name>
<evidence type="ECO:0000256" key="1">
    <source>
        <dbReference type="ARBA" id="ARBA00023125"/>
    </source>
</evidence>
<dbReference type="PROSITE" id="PS50943">
    <property type="entry name" value="HTH_CROC1"/>
    <property type="match status" value="1"/>
</dbReference>
<evidence type="ECO:0000313" key="2">
    <source>
        <dbReference type="EMBL" id="NFV27570.1"/>
    </source>
</evidence>
<dbReference type="CDD" id="cd00093">
    <property type="entry name" value="HTH_XRE"/>
    <property type="match status" value="1"/>
</dbReference>
<dbReference type="Pfam" id="PF01381">
    <property type="entry name" value="HTH_3"/>
    <property type="match status" value="1"/>
</dbReference>
<dbReference type="PANTHER" id="PTHR46558:SF11">
    <property type="entry name" value="HTH-TYPE TRANSCRIPTIONAL REGULATOR XRE"/>
    <property type="match status" value="1"/>
</dbReference>
<sequence length="148" mass="17111">MGIGANIKRERERKGLSRKQLADSLGVTDVSISRYENEKRTPSIKILESISLRLDVSINDLTTEKEEKKLIRNRMNSLNKLSEKMKSKLTSEDKEILLNLIKYYNDTIYDQSFDIKDITDEHLEDLRAVLIPTIKATIKDLEINDINT</sequence>
<dbReference type="GO" id="GO:0003677">
    <property type="term" value="F:DNA binding"/>
    <property type="evidence" value="ECO:0007669"/>
    <property type="project" value="UniProtKB-KW"/>
</dbReference>
<organism evidence="2 3">
    <name type="scientific">Clostridium botulinum</name>
    <dbReference type="NCBI Taxonomy" id="1491"/>
    <lineage>
        <taxon>Bacteria</taxon>
        <taxon>Bacillati</taxon>
        <taxon>Bacillota</taxon>
        <taxon>Clostridia</taxon>
        <taxon>Eubacteriales</taxon>
        <taxon>Clostridiaceae</taxon>
        <taxon>Clostridium</taxon>
    </lineage>
</organism>
<dbReference type="PANTHER" id="PTHR46558">
    <property type="entry name" value="TRACRIPTIONAL REGULATORY PROTEIN-RELATED-RELATED"/>
    <property type="match status" value="1"/>
</dbReference>
<dbReference type="SMART" id="SM00530">
    <property type="entry name" value="HTH_XRE"/>
    <property type="match status" value="1"/>
</dbReference>
<dbReference type="Proteomes" id="UP000486903">
    <property type="component" value="Unassembled WGS sequence"/>
</dbReference>
<proteinExistence type="predicted"/>
<dbReference type="EMBL" id="SXFB01000017">
    <property type="protein sequence ID" value="NFV27570.1"/>
    <property type="molecule type" value="Genomic_DNA"/>
</dbReference>
<dbReference type="AlphaFoldDB" id="A0A6B4JI46"/>
<dbReference type="InterPro" id="IPR001387">
    <property type="entry name" value="Cro/C1-type_HTH"/>
</dbReference>
<dbReference type="InterPro" id="IPR010982">
    <property type="entry name" value="Lambda_DNA-bd_dom_sf"/>
</dbReference>
<protein>
    <submittedName>
        <fullName evidence="2">Helix-turn-helix transcriptional regulator</fullName>
    </submittedName>
</protein>
<dbReference type="SUPFAM" id="SSF47413">
    <property type="entry name" value="lambda repressor-like DNA-binding domains"/>
    <property type="match status" value="1"/>
</dbReference>
<dbReference type="RefSeq" id="WP_003371510.1">
    <property type="nucleotide sequence ID" value="NZ_JACBBA010000001.1"/>
</dbReference>
<keyword evidence="1" id="KW-0238">DNA-binding</keyword>
<comment type="caution">
    <text evidence="2">The sequence shown here is derived from an EMBL/GenBank/DDBJ whole genome shotgun (WGS) entry which is preliminary data.</text>
</comment>
<gene>
    <name evidence="2" type="ORF">FDG31_15665</name>
</gene>
<accession>A0A6B4JI46</accession>
<reference evidence="2 3" key="1">
    <citation type="submission" date="2019-04" db="EMBL/GenBank/DDBJ databases">
        <title>Genome sequencing of Clostridium botulinum Groups I-IV and Clostridium butyricum.</title>
        <authorList>
            <person name="Brunt J."/>
            <person name="Van Vliet A.H.M."/>
            <person name="Stringer S.C."/>
            <person name="Carter A.T."/>
            <person name="Peck M.W."/>
        </authorList>
    </citation>
    <scope>NUCLEOTIDE SEQUENCE [LARGE SCALE GENOMIC DNA]</scope>
    <source>
        <strain evidence="2 3">BL81</strain>
    </source>
</reference>
<evidence type="ECO:0000313" key="3">
    <source>
        <dbReference type="Proteomes" id="UP000486903"/>
    </source>
</evidence>